<reference evidence="1 2" key="1">
    <citation type="submission" date="2023-07" db="EMBL/GenBank/DDBJ databases">
        <title>Sorghum-associated microbial communities from plants grown in Nebraska, USA.</title>
        <authorList>
            <person name="Schachtman D."/>
        </authorList>
    </citation>
    <scope>NUCLEOTIDE SEQUENCE [LARGE SCALE GENOMIC DNA]</scope>
    <source>
        <strain evidence="1 2">BE211</strain>
    </source>
</reference>
<accession>A0ABU1TWS1</accession>
<keyword evidence="2" id="KW-1185">Reference proteome</keyword>
<dbReference type="EMBL" id="JAVDWA010000001">
    <property type="protein sequence ID" value="MDR7071672.1"/>
    <property type="molecule type" value="Genomic_DNA"/>
</dbReference>
<gene>
    <name evidence="1" type="ORF">J2X07_000647</name>
</gene>
<evidence type="ECO:0000313" key="2">
    <source>
        <dbReference type="Proteomes" id="UP001258181"/>
    </source>
</evidence>
<sequence>MLSMTNPEKQIMKPIDLPVSKFVYSEKPLIEQEQQQPEFELTPLNPKL</sequence>
<evidence type="ECO:0000313" key="1">
    <source>
        <dbReference type="EMBL" id="MDR7071672.1"/>
    </source>
</evidence>
<comment type="caution">
    <text evidence="1">The sequence shown here is derived from an EMBL/GenBank/DDBJ whole genome shotgun (WGS) entry which is preliminary data.</text>
</comment>
<name>A0ABU1TWS1_9BACL</name>
<protein>
    <submittedName>
        <fullName evidence="1">Uncharacterized protein</fullName>
    </submittedName>
</protein>
<dbReference type="Proteomes" id="UP001258181">
    <property type="component" value="Unassembled WGS sequence"/>
</dbReference>
<proteinExistence type="predicted"/>
<organism evidence="1 2">
    <name type="scientific">Fictibacillus barbaricus</name>
    <dbReference type="NCBI Taxonomy" id="182136"/>
    <lineage>
        <taxon>Bacteria</taxon>
        <taxon>Bacillati</taxon>
        <taxon>Bacillota</taxon>
        <taxon>Bacilli</taxon>
        <taxon>Bacillales</taxon>
        <taxon>Fictibacillaceae</taxon>
        <taxon>Fictibacillus</taxon>
    </lineage>
</organism>
<dbReference type="RefSeq" id="WP_310256346.1">
    <property type="nucleotide sequence ID" value="NZ_JAVDWA010000001.1"/>
</dbReference>